<accession>A0ACB9YLU2</accession>
<keyword evidence="2" id="KW-1185">Reference proteome</keyword>
<protein>
    <submittedName>
        <fullName evidence="1">Uncharacterized protein</fullName>
    </submittedName>
</protein>
<comment type="caution">
    <text evidence="1">The sequence shown here is derived from an EMBL/GenBank/DDBJ whole genome shotgun (WGS) entry which is preliminary data.</text>
</comment>
<evidence type="ECO:0000313" key="2">
    <source>
        <dbReference type="Proteomes" id="UP001497700"/>
    </source>
</evidence>
<reference evidence="1 2" key="1">
    <citation type="journal article" date="2022" name="New Phytol.">
        <title>Ecological generalism drives hyperdiversity of secondary metabolite gene clusters in xylarialean endophytes.</title>
        <authorList>
            <person name="Franco M.E.E."/>
            <person name="Wisecaver J.H."/>
            <person name="Arnold A.E."/>
            <person name="Ju Y.M."/>
            <person name="Slot J.C."/>
            <person name="Ahrendt S."/>
            <person name="Moore L.P."/>
            <person name="Eastman K.E."/>
            <person name="Scott K."/>
            <person name="Konkel Z."/>
            <person name="Mondo S.J."/>
            <person name="Kuo A."/>
            <person name="Hayes R.D."/>
            <person name="Haridas S."/>
            <person name="Andreopoulos B."/>
            <person name="Riley R."/>
            <person name="LaButti K."/>
            <person name="Pangilinan J."/>
            <person name="Lipzen A."/>
            <person name="Amirebrahimi M."/>
            <person name="Yan J."/>
            <person name="Adam C."/>
            <person name="Keymanesh K."/>
            <person name="Ng V."/>
            <person name="Louie K."/>
            <person name="Northen T."/>
            <person name="Drula E."/>
            <person name="Henrissat B."/>
            <person name="Hsieh H.M."/>
            <person name="Youens-Clark K."/>
            <person name="Lutzoni F."/>
            <person name="Miadlikowska J."/>
            <person name="Eastwood D.C."/>
            <person name="Hamelin R.C."/>
            <person name="Grigoriev I.V."/>
            <person name="U'Ren J.M."/>
        </authorList>
    </citation>
    <scope>NUCLEOTIDE SEQUENCE [LARGE SCALE GENOMIC DNA]</scope>
    <source>
        <strain evidence="1 2">CBS 119005</strain>
    </source>
</reference>
<proteinExistence type="predicted"/>
<sequence length="126" mass="13650">MASLASRIAHRQRIPPSGPCLLICILSLWFTEVISVPLYHPVPHFATFTPSLFYTFLLSHHLSCTAPGTVAGITHDQRSRVCRDSAEDMQPHKRGCSPLLGILGGEGKLHKACDQGSQGSTKAKTS</sequence>
<dbReference type="Proteomes" id="UP001497700">
    <property type="component" value="Unassembled WGS sequence"/>
</dbReference>
<dbReference type="EMBL" id="MU393596">
    <property type="protein sequence ID" value="KAI4860177.1"/>
    <property type="molecule type" value="Genomic_DNA"/>
</dbReference>
<organism evidence="1 2">
    <name type="scientific">Hypoxylon rubiginosum</name>
    <dbReference type="NCBI Taxonomy" id="110542"/>
    <lineage>
        <taxon>Eukaryota</taxon>
        <taxon>Fungi</taxon>
        <taxon>Dikarya</taxon>
        <taxon>Ascomycota</taxon>
        <taxon>Pezizomycotina</taxon>
        <taxon>Sordariomycetes</taxon>
        <taxon>Xylariomycetidae</taxon>
        <taxon>Xylariales</taxon>
        <taxon>Hypoxylaceae</taxon>
        <taxon>Hypoxylon</taxon>
    </lineage>
</organism>
<gene>
    <name evidence="1" type="ORF">F4820DRAFT_119991</name>
</gene>
<name>A0ACB9YLU2_9PEZI</name>
<evidence type="ECO:0000313" key="1">
    <source>
        <dbReference type="EMBL" id="KAI4860177.1"/>
    </source>
</evidence>